<dbReference type="SUPFAM" id="SSF47473">
    <property type="entry name" value="EF-hand"/>
    <property type="match status" value="1"/>
</dbReference>
<dbReference type="Pfam" id="PF13499">
    <property type="entry name" value="EF-hand_7"/>
    <property type="match status" value="2"/>
</dbReference>
<dbReference type="EMBL" id="CACRXK020000188">
    <property type="protein sequence ID" value="CAB3979340.1"/>
    <property type="molecule type" value="Genomic_DNA"/>
</dbReference>
<keyword evidence="2" id="KW-0106">Calcium</keyword>
<keyword evidence="1" id="KW-0677">Repeat</keyword>
<dbReference type="PANTHER" id="PTHR23048:SF49">
    <property type="entry name" value="FI08416P-RELATED"/>
    <property type="match status" value="1"/>
</dbReference>
<dbReference type="PANTHER" id="PTHR23048">
    <property type="entry name" value="MYOSIN LIGHT CHAIN 1, 3"/>
    <property type="match status" value="1"/>
</dbReference>
<dbReference type="FunFam" id="1.10.238.10:FF:000001">
    <property type="entry name" value="Calmodulin 1"/>
    <property type="match status" value="1"/>
</dbReference>
<dbReference type="CDD" id="cd00051">
    <property type="entry name" value="EFh"/>
    <property type="match status" value="2"/>
</dbReference>
<evidence type="ECO:0000256" key="2">
    <source>
        <dbReference type="ARBA" id="ARBA00022837"/>
    </source>
</evidence>
<dbReference type="GO" id="GO:0016460">
    <property type="term" value="C:myosin II complex"/>
    <property type="evidence" value="ECO:0007669"/>
    <property type="project" value="TreeGrafter"/>
</dbReference>
<dbReference type="PROSITE" id="PS50222">
    <property type="entry name" value="EF_HAND_2"/>
    <property type="match status" value="2"/>
</dbReference>
<gene>
    <name evidence="3" type="ORF">PACLA_8A025070</name>
</gene>
<reference evidence="3" key="1">
    <citation type="submission" date="2020-04" db="EMBL/GenBank/DDBJ databases">
        <authorList>
            <person name="Alioto T."/>
            <person name="Alioto T."/>
            <person name="Gomez Garrido J."/>
        </authorList>
    </citation>
    <scope>NUCLEOTIDE SEQUENCE</scope>
    <source>
        <strain evidence="3">A484AB</strain>
    </source>
</reference>
<dbReference type="Gene3D" id="1.10.238.10">
    <property type="entry name" value="EF-hand"/>
    <property type="match status" value="2"/>
</dbReference>
<evidence type="ECO:0000313" key="4">
    <source>
        <dbReference type="Proteomes" id="UP001152795"/>
    </source>
</evidence>
<proteinExistence type="predicted"/>
<evidence type="ECO:0000313" key="3">
    <source>
        <dbReference type="EMBL" id="CAB3979340.1"/>
    </source>
</evidence>
<dbReference type="PROSITE" id="PS00018">
    <property type="entry name" value="EF_HAND_1"/>
    <property type="match status" value="1"/>
</dbReference>
<keyword evidence="4" id="KW-1185">Reference proteome</keyword>
<evidence type="ECO:0000256" key="1">
    <source>
        <dbReference type="ARBA" id="ARBA00022737"/>
    </source>
</evidence>
<sequence>MSSLNDREITALKDAIDLYDTVGDGKVDSLALADILRGIGENPTESDVQKFLKQVDPVGNKRISLDDLIPIALSCKQKSRDVQPQEFVDCLRVFDKDCSGNISSAELRQVLTTLGDKLSTDDVDMLTSGLEHKGQVNYEEFVRSVMSG</sequence>
<protein>
    <submittedName>
        <fullName evidence="3">Myosin-2 essential light chain-like</fullName>
    </submittedName>
</protein>
<dbReference type="InterPro" id="IPR011992">
    <property type="entry name" value="EF-hand-dom_pair"/>
</dbReference>
<dbReference type="SMART" id="SM00054">
    <property type="entry name" value="EFh"/>
    <property type="match status" value="2"/>
</dbReference>
<dbReference type="AlphaFoldDB" id="A0A6S7FZ25"/>
<name>A0A6S7FZ25_PARCT</name>
<dbReference type="Proteomes" id="UP001152795">
    <property type="component" value="Unassembled WGS sequence"/>
</dbReference>
<dbReference type="InterPro" id="IPR002048">
    <property type="entry name" value="EF_hand_dom"/>
</dbReference>
<organism evidence="3 4">
    <name type="scientific">Paramuricea clavata</name>
    <name type="common">Red gorgonian</name>
    <name type="synonym">Violescent sea-whip</name>
    <dbReference type="NCBI Taxonomy" id="317549"/>
    <lineage>
        <taxon>Eukaryota</taxon>
        <taxon>Metazoa</taxon>
        <taxon>Cnidaria</taxon>
        <taxon>Anthozoa</taxon>
        <taxon>Octocorallia</taxon>
        <taxon>Malacalcyonacea</taxon>
        <taxon>Plexauridae</taxon>
        <taxon>Paramuricea</taxon>
    </lineage>
</organism>
<dbReference type="InterPro" id="IPR050230">
    <property type="entry name" value="CALM/Myosin/TropC-like"/>
</dbReference>
<dbReference type="InterPro" id="IPR018247">
    <property type="entry name" value="EF_Hand_1_Ca_BS"/>
</dbReference>
<comment type="caution">
    <text evidence="3">The sequence shown here is derived from an EMBL/GenBank/DDBJ whole genome shotgun (WGS) entry which is preliminary data.</text>
</comment>
<dbReference type="GO" id="GO:0005509">
    <property type="term" value="F:calcium ion binding"/>
    <property type="evidence" value="ECO:0007669"/>
    <property type="project" value="InterPro"/>
</dbReference>
<accession>A0A6S7FZ25</accession>
<dbReference type="OrthoDB" id="26525at2759"/>